<organism evidence="1 2">
    <name type="scientific">Salix dunnii</name>
    <dbReference type="NCBI Taxonomy" id="1413687"/>
    <lineage>
        <taxon>Eukaryota</taxon>
        <taxon>Viridiplantae</taxon>
        <taxon>Streptophyta</taxon>
        <taxon>Embryophyta</taxon>
        <taxon>Tracheophyta</taxon>
        <taxon>Spermatophyta</taxon>
        <taxon>Magnoliopsida</taxon>
        <taxon>eudicotyledons</taxon>
        <taxon>Gunneridae</taxon>
        <taxon>Pentapetalae</taxon>
        <taxon>rosids</taxon>
        <taxon>fabids</taxon>
        <taxon>Malpighiales</taxon>
        <taxon>Salicaceae</taxon>
        <taxon>Saliceae</taxon>
        <taxon>Salix</taxon>
    </lineage>
</organism>
<accession>A0A835MSW0</accession>
<gene>
    <name evidence="1" type="ORF">SADUNF_Sadunf11G0021000</name>
</gene>
<keyword evidence="2" id="KW-1185">Reference proteome</keyword>
<comment type="caution">
    <text evidence="1">The sequence shown here is derived from an EMBL/GenBank/DDBJ whole genome shotgun (WGS) entry which is preliminary data.</text>
</comment>
<protein>
    <submittedName>
        <fullName evidence="1">Uncharacterized protein</fullName>
    </submittedName>
</protein>
<evidence type="ECO:0000313" key="1">
    <source>
        <dbReference type="EMBL" id="KAF9672246.1"/>
    </source>
</evidence>
<name>A0A835MSW0_9ROSI</name>
<proteinExistence type="predicted"/>
<evidence type="ECO:0000313" key="2">
    <source>
        <dbReference type="Proteomes" id="UP000657918"/>
    </source>
</evidence>
<dbReference type="AlphaFoldDB" id="A0A835MSW0"/>
<dbReference type="EMBL" id="JADGMS010000011">
    <property type="protein sequence ID" value="KAF9672246.1"/>
    <property type="molecule type" value="Genomic_DNA"/>
</dbReference>
<dbReference type="Proteomes" id="UP000657918">
    <property type="component" value="Chromosome 11"/>
</dbReference>
<sequence length="66" mass="7486">MEEMVTDHTLRKACQNNLPSQLTSIICTFGPASLDILFTDYKYGPLPSHIAIITQFHLVFNPYTNN</sequence>
<reference evidence="1 2" key="1">
    <citation type="submission" date="2020-10" db="EMBL/GenBank/DDBJ databases">
        <title>Plant Genome Project.</title>
        <authorList>
            <person name="Zhang R.-G."/>
        </authorList>
    </citation>
    <scope>NUCLEOTIDE SEQUENCE [LARGE SCALE GENOMIC DNA]</scope>
    <source>
        <strain evidence="1">FAFU-HL-1</strain>
        <tissue evidence="1">Leaf</tissue>
    </source>
</reference>